<keyword evidence="7" id="KW-0997">Cell inner membrane</keyword>
<comment type="similarity">
    <text evidence="7">Belongs to the transglycosylase MltG family.</text>
</comment>
<dbReference type="GO" id="GO:0071555">
    <property type="term" value="P:cell wall organization"/>
    <property type="evidence" value="ECO:0007669"/>
    <property type="project" value="UniProtKB-KW"/>
</dbReference>
<protein>
    <recommendedName>
        <fullName evidence="7">Endolytic murein transglycosylase</fullName>
        <ecNumber evidence="7">4.2.2.29</ecNumber>
    </recommendedName>
    <alternativeName>
        <fullName evidence="7">Peptidoglycan lytic transglycosylase</fullName>
    </alternativeName>
    <alternativeName>
        <fullName evidence="7">Peptidoglycan polymerization terminase</fullName>
    </alternativeName>
</protein>
<dbReference type="AlphaFoldDB" id="A0A377RX40"/>
<feature type="site" description="Important for catalytic activity" evidence="7">
    <location>
        <position position="234"/>
    </location>
</feature>
<keyword evidence="2 7" id="KW-0812">Transmembrane</keyword>
<dbReference type="EC" id="4.2.2.29" evidence="7"/>
<evidence type="ECO:0000313" key="9">
    <source>
        <dbReference type="Proteomes" id="UP000182489"/>
    </source>
</evidence>
<comment type="catalytic activity">
    <reaction evidence="7">
        <text>a peptidoglycan chain = a peptidoglycan chain with N-acetyl-1,6-anhydromuramyl-[peptide] at the reducing end + a peptidoglycan chain with N-acetylglucosamine at the non-reducing end.</text>
        <dbReference type="EC" id="4.2.2.29"/>
    </reaction>
</comment>
<dbReference type="InterPro" id="IPR003770">
    <property type="entry name" value="MLTG-like"/>
</dbReference>
<evidence type="ECO:0000256" key="1">
    <source>
        <dbReference type="ARBA" id="ARBA00022475"/>
    </source>
</evidence>
<comment type="function">
    <text evidence="7">Functions as a peptidoglycan terminase that cleaves nascent peptidoglycan strands endolytically to terminate their elongation.</text>
</comment>
<keyword evidence="5 7" id="KW-0456">Lyase</keyword>
<evidence type="ECO:0000256" key="5">
    <source>
        <dbReference type="ARBA" id="ARBA00023239"/>
    </source>
</evidence>
<evidence type="ECO:0000256" key="4">
    <source>
        <dbReference type="ARBA" id="ARBA00023136"/>
    </source>
</evidence>
<accession>A0A377RX40</accession>
<comment type="subcellular location">
    <subcellularLocation>
        <location evidence="7">Cell inner membrane</location>
        <topology evidence="7">Single-pass membrane protein</topology>
    </subcellularLocation>
</comment>
<evidence type="ECO:0000256" key="6">
    <source>
        <dbReference type="ARBA" id="ARBA00023316"/>
    </source>
</evidence>
<evidence type="ECO:0000313" key="8">
    <source>
        <dbReference type="EMBL" id="SFX36250.1"/>
    </source>
</evidence>
<comment type="caution">
    <text evidence="8">The sequence shown here is derived from an EMBL/GenBank/DDBJ whole genome shotgun (WGS) entry which is preliminary data.</text>
</comment>
<organism evidence="8 9">
    <name type="scientific">Janthinobacterium lividum</name>
    <dbReference type="NCBI Taxonomy" id="29581"/>
    <lineage>
        <taxon>Bacteria</taxon>
        <taxon>Pseudomonadati</taxon>
        <taxon>Pseudomonadota</taxon>
        <taxon>Betaproteobacteria</taxon>
        <taxon>Burkholderiales</taxon>
        <taxon>Oxalobacteraceae</taxon>
        <taxon>Janthinobacterium</taxon>
    </lineage>
</organism>
<dbReference type="GO" id="GO:0005886">
    <property type="term" value="C:plasma membrane"/>
    <property type="evidence" value="ECO:0007669"/>
    <property type="project" value="UniProtKB-SubCell"/>
</dbReference>
<dbReference type="NCBIfam" id="TIGR00247">
    <property type="entry name" value="endolytic transglycosylase MltG"/>
    <property type="match status" value="1"/>
</dbReference>
<dbReference type="Pfam" id="PF02618">
    <property type="entry name" value="YceG"/>
    <property type="match status" value="1"/>
</dbReference>
<dbReference type="GO" id="GO:0009252">
    <property type="term" value="P:peptidoglycan biosynthetic process"/>
    <property type="evidence" value="ECO:0007669"/>
    <property type="project" value="UniProtKB-UniRule"/>
</dbReference>
<feature type="transmembrane region" description="Helical" evidence="7">
    <location>
        <begin position="27"/>
        <end position="46"/>
    </location>
</feature>
<dbReference type="Proteomes" id="UP000182489">
    <property type="component" value="Unassembled WGS sequence"/>
</dbReference>
<dbReference type="HAMAP" id="MF_02065">
    <property type="entry name" value="MltG"/>
    <property type="match status" value="1"/>
</dbReference>
<keyword evidence="1 7" id="KW-1003">Cell membrane</keyword>
<sequence>MNDHNKRALPTSERITRIGTMAFFKKLVVSSVIAAIGVGGTFVYWAQQPITTDGEAIPFTISPGSGAHAAGQQIADAGVPIVPILFNMLARIEGKTSKIKAGSYELKPGTTPQRLITQLARGEFAQESLTIIEGWTFKQMRLAMANHPGLKHDTVGLSDKELMAKISPEYVLPEGLFFPDTYLFAKGASEMQIFRQAHTAMIGRLSEAWDKRDPALPYKNPYEALIMASIVEKETGQKSERAMIAGVFVNRLKTGMLLQTDPTVIYGMGDNYQGKIRKRDLEADTPYNTYTRGGLPPTPIALAGAQSLTAALAPARTQALYFVARGDGTSQFSANLPDHNRAVNQYQR</sequence>
<dbReference type="Gene3D" id="3.30.1490.480">
    <property type="entry name" value="Endolytic murein transglycosylase"/>
    <property type="match status" value="1"/>
</dbReference>
<keyword evidence="3 7" id="KW-1133">Transmembrane helix</keyword>
<proteinExistence type="inferred from homology"/>
<dbReference type="GO" id="GO:0008932">
    <property type="term" value="F:lytic endotransglycosylase activity"/>
    <property type="evidence" value="ECO:0007669"/>
    <property type="project" value="UniProtKB-UniRule"/>
</dbReference>
<evidence type="ECO:0000256" key="2">
    <source>
        <dbReference type="ARBA" id="ARBA00022692"/>
    </source>
</evidence>
<evidence type="ECO:0000256" key="7">
    <source>
        <dbReference type="HAMAP-Rule" id="MF_02065"/>
    </source>
</evidence>
<name>A0A377RX40_9BURK</name>
<dbReference type="PANTHER" id="PTHR30518">
    <property type="entry name" value="ENDOLYTIC MUREIN TRANSGLYCOSYLASE"/>
    <property type="match status" value="1"/>
</dbReference>
<reference evidence="8 9" key="1">
    <citation type="submission" date="2016-11" db="EMBL/GenBank/DDBJ databases">
        <authorList>
            <person name="Varghese N."/>
            <person name="Submissions S."/>
        </authorList>
    </citation>
    <scope>NUCLEOTIDE SEQUENCE [LARGE SCALE GENOMIC DNA]</scope>
    <source>
        <strain evidence="8 9">NFR18</strain>
    </source>
</reference>
<dbReference type="EMBL" id="FPKH01000001">
    <property type="protein sequence ID" value="SFX36250.1"/>
    <property type="molecule type" value="Genomic_DNA"/>
</dbReference>
<dbReference type="PANTHER" id="PTHR30518:SF2">
    <property type="entry name" value="ENDOLYTIC MUREIN TRANSGLYCOSYLASE"/>
    <property type="match status" value="1"/>
</dbReference>
<dbReference type="CDD" id="cd08010">
    <property type="entry name" value="MltG_like"/>
    <property type="match status" value="1"/>
</dbReference>
<dbReference type="Gene3D" id="3.30.160.60">
    <property type="entry name" value="Classic Zinc Finger"/>
    <property type="match status" value="1"/>
</dbReference>
<keyword evidence="6 7" id="KW-0961">Cell wall biogenesis/degradation</keyword>
<keyword evidence="4 7" id="KW-0472">Membrane</keyword>
<gene>
    <name evidence="7" type="primary">mltG</name>
    <name evidence="8" type="ORF">SAMN03097694_1792</name>
</gene>
<evidence type="ECO:0000256" key="3">
    <source>
        <dbReference type="ARBA" id="ARBA00022989"/>
    </source>
</evidence>